<evidence type="ECO:0000313" key="2">
    <source>
        <dbReference type="Proteomes" id="UP000235145"/>
    </source>
</evidence>
<name>A0A9R1XR83_LACSA</name>
<proteinExistence type="predicted"/>
<protein>
    <recommendedName>
        <fullName evidence="3">GAG-pre-integrase domain-containing protein</fullName>
    </recommendedName>
</protein>
<evidence type="ECO:0008006" key="3">
    <source>
        <dbReference type="Google" id="ProtNLM"/>
    </source>
</evidence>
<accession>A0A9R1XR83</accession>
<dbReference type="AlphaFoldDB" id="A0A9R1XR83"/>
<comment type="caution">
    <text evidence="1">The sequence shown here is derived from an EMBL/GenBank/DDBJ whole genome shotgun (WGS) entry which is preliminary data.</text>
</comment>
<evidence type="ECO:0000313" key="1">
    <source>
        <dbReference type="EMBL" id="KAJ0224410.1"/>
    </source>
</evidence>
<organism evidence="1 2">
    <name type="scientific">Lactuca sativa</name>
    <name type="common">Garden lettuce</name>
    <dbReference type="NCBI Taxonomy" id="4236"/>
    <lineage>
        <taxon>Eukaryota</taxon>
        <taxon>Viridiplantae</taxon>
        <taxon>Streptophyta</taxon>
        <taxon>Embryophyta</taxon>
        <taxon>Tracheophyta</taxon>
        <taxon>Spermatophyta</taxon>
        <taxon>Magnoliopsida</taxon>
        <taxon>eudicotyledons</taxon>
        <taxon>Gunneridae</taxon>
        <taxon>Pentapetalae</taxon>
        <taxon>asterids</taxon>
        <taxon>campanulids</taxon>
        <taxon>Asterales</taxon>
        <taxon>Asteraceae</taxon>
        <taxon>Cichorioideae</taxon>
        <taxon>Cichorieae</taxon>
        <taxon>Lactucinae</taxon>
        <taxon>Lactuca</taxon>
    </lineage>
</organism>
<sequence>MKFKLVLKKPKIKGCHTKINVPHKFKEWIVDSDCSNHLIGWKQIIQDPIKYEDNQKELMLKKCLSCTRMKKNLLYASQLTTTCNYMLFGPNDVNVFKNFYTSSKRVAQGHRLESIYVIFMEIAYVDKMKKNQNHMRVSHVSYYMLDMMMMKKLVNGLPHLKDMSEALDKFKEIQVEVERETKYSVCKLRSNNGGGRNEDNLLCHQPYPLAKPPIWYDQERKGLC</sequence>
<dbReference type="EMBL" id="NBSK02000001">
    <property type="protein sequence ID" value="KAJ0224410.1"/>
    <property type="molecule type" value="Genomic_DNA"/>
</dbReference>
<keyword evidence="2" id="KW-1185">Reference proteome</keyword>
<dbReference type="Proteomes" id="UP000235145">
    <property type="component" value="Unassembled WGS sequence"/>
</dbReference>
<gene>
    <name evidence="1" type="ORF">LSAT_V11C100040620</name>
</gene>
<reference evidence="1 2" key="1">
    <citation type="journal article" date="2017" name="Nat. Commun.">
        <title>Genome assembly with in vitro proximity ligation data and whole-genome triplication in lettuce.</title>
        <authorList>
            <person name="Reyes-Chin-Wo S."/>
            <person name="Wang Z."/>
            <person name="Yang X."/>
            <person name="Kozik A."/>
            <person name="Arikit S."/>
            <person name="Song C."/>
            <person name="Xia L."/>
            <person name="Froenicke L."/>
            <person name="Lavelle D.O."/>
            <person name="Truco M.J."/>
            <person name="Xia R."/>
            <person name="Zhu S."/>
            <person name="Xu C."/>
            <person name="Xu H."/>
            <person name="Xu X."/>
            <person name="Cox K."/>
            <person name="Korf I."/>
            <person name="Meyers B.C."/>
            <person name="Michelmore R.W."/>
        </authorList>
    </citation>
    <scope>NUCLEOTIDE SEQUENCE [LARGE SCALE GENOMIC DNA]</scope>
    <source>
        <strain evidence="2">cv. Salinas</strain>
        <tissue evidence="1">Seedlings</tissue>
    </source>
</reference>